<dbReference type="InterPro" id="IPR007035">
    <property type="entry name" value="Peptidase_M55"/>
</dbReference>
<comment type="caution">
    <text evidence="1">The sequence shown here is derived from an EMBL/GenBank/DDBJ whole genome shotgun (WGS) entry which is preliminary data.</text>
</comment>
<gene>
    <name evidence="1" type="ORF">S01H1_23446</name>
</gene>
<evidence type="ECO:0000313" key="1">
    <source>
        <dbReference type="EMBL" id="GAF97748.1"/>
    </source>
</evidence>
<dbReference type="InterPro" id="IPR036177">
    <property type="entry name" value="Peptidase_M55_sf"/>
</dbReference>
<dbReference type="EMBL" id="BARS01013542">
    <property type="protein sequence ID" value="GAF97748.1"/>
    <property type="molecule type" value="Genomic_DNA"/>
</dbReference>
<name>X0TVX9_9ZZZZ</name>
<sequence>MKVFIAVDMEGLAGLVQWDESRLDQQRRFVTDEANAVV</sequence>
<dbReference type="InterPro" id="IPR027476">
    <property type="entry name" value="DppA_N"/>
</dbReference>
<dbReference type="AlphaFoldDB" id="X0TVX9"/>
<protein>
    <submittedName>
        <fullName evidence="1">Uncharacterized protein</fullName>
    </submittedName>
</protein>
<organism evidence="1">
    <name type="scientific">marine sediment metagenome</name>
    <dbReference type="NCBI Taxonomy" id="412755"/>
    <lineage>
        <taxon>unclassified sequences</taxon>
        <taxon>metagenomes</taxon>
        <taxon>ecological metagenomes</taxon>
    </lineage>
</organism>
<dbReference type="Gene3D" id="3.40.50.10780">
    <property type="entry name" value="Dipeptide transport protein"/>
    <property type="match status" value="1"/>
</dbReference>
<reference evidence="1" key="1">
    <citation type="journal article" date="2014" name="Front. Microbiol.">
        <title>High frequency of phylogenetically diverse reductive dehalogenase-homologous genes in deep subseafloor sedimentary metagenomes.</title>
        <authorList>
            <person name="Kawai M."/>
            <person name="Futagami T."/>
            <person name="Toyoda A."/>
            <person name="Takaki Y."/>
            <person name="Nishi S."/>
            <person name="Hori S."/>
            <person name="Arai W."/>
            <person name="Tsubouchi T."/>
            <person name="Morono Y."/>
            <person name="Uchiyama I."/>
            <person name="Ito T."/>
            <person name="Fujiyama A."/>
            <person name="Inagaki F."/>
            <person name="Takami H."/>
        </authorList>
    </citation>
    <scope>NUCLEOTIDE SEQUENCE</scope>
    <source>
        <strain evidence="1">Expedition CK06-06</strain>
    </source>
</reference>
<dbReference type="Pfam" id="PF04951">
    <property type="entry name" value="Peptidase_M55"/>
    <property type="match status" value="1"/>
</dbReference>
<feature type="non-terminal residue" evidence="1">
    <location>
        <position position="38"/>
    </location>
</feature>
<proteinExistence type="predicted"/>
<dbReference type="SUPFAM" id="SSF63992">
    <property type="entry name" value="Dipeptide transport protein"/>
    <property type="match status" value="1"/>
</dbReference>
<accession>X0TVX9</accession>